<dbReference type="InterPro" id="IPR046335">
    <property type="entry name" value="LacI/GalR-like_sensor"/>
</dbReference>
<keyword evidence="1" id="KW-0678">Repressor</keyword>
<dbReference type="InterPro" id="IPR010982">
    <property type="entry name" value="Lambda_DNA-bd_dom_sf"/>
</dbReference>
<keyword evidence="7" id="KW-1185">Reference proteome</keyword>
<evidence type="ECO:0000256" key="3">
    <source>
        <dbReference type="ARBA" id="ARBA00023125"/>
    </source>
</evidence>
<dbReference type="AlphaFoldDB" id="A0A7T0LM63"/>
<evidence type="ECO:0000313" key="7">
    <source>
        <dbReference type="Proteomes" id="UP000594637"/>
    </source>
</evidence>
<name>A0A7T0LM63_9ACTO</name>
<dbReference type="InterPro" id="IPR028082">
    <property type="entry name" value="Peripla_BP_I"/>
</dbReference>
<protein>
    <submittedName>
        <fullName evidence="6">LacI family DNA-binding transcriptional regulator</fullName>
    </submittedName>
</protein>
<dbReference type="Gene3D" id="3.40.50.2300">
    <property type="match status" value="2"/>
</dbReference>
<evidence type="ECO:0000313" key="6">
    <source>
        <dbReference type="EMBL" id="QPL06331.1"/>
    </source>
</evidence>
<proteinExistence type="predicted"/>
<reference evidence="6 7" key="1">
    <citation type="submission" date="2020-11" db="EMBL/GenBank/DDBJ databases">
        <title>Actinomyces sp. ZJ750.</title>
        <authorList>
            <person name="Zhou J."/>
        </authorList>
    </citation>
    <scope>NUCLEOTIDE SEQUENCE [LARGE SCALE GENOMIC DNA]</scope>
    <source>
        <strain evidence="6 7">ZJ750</strain>
    </source>
</reference>
<dbReference type="SMART" id="SM00354">
    <property type="entry name" value="HTH_LACI"/>
    <property type="match status" value="1"/>
</dbReference>
<dbReference type="Proteomes" id="UP000594637">
    <property type="component" value="Chromosome"/>
</dbReference>
<keyword evidence="4" id="KW-0804">Transcription</keyword>
<gene>
    <name evidence="6" type="ORF">ID810_05405</name>
</gene>
<dbReference type="PANTHER" id="PTHR30146:SF148">
    <property type="entry name" value="HTH-TYPE TRANSCRIPTIONAL REPRESSOR PURR-RELATED"/>
    <property type="match status" value="1"/>
</dbReference>
<evidence type="ECO:0000256" key="1">
    <source>
        <dbReference type="ARBA" id="ARBA00022491"/>
    </source>
</evidence>
<dbReference type="EMBL" id="CP063989">
    <property type="protein sequence ID" value="QPL06331.1"/>
    <property type="molecule type" value="Genomic_DNA"/>
</dbReference>
<dbReference type="Pfam" id="PF00356">
    <property type="entry name" value="LacI"/>
    <property type="match status" value="1"/>
</dbReference>
<dbReference type="InterPro" id="IPR000843">
    <property type="entry name" value="HTH_LacI"/>
</dbReference>
<sequence>MTNLAQVAQHAGVSIATASLVLSGKDSGRVSRPTAQRVTEAAAELGYVRNALAAGMRSGRTASIGVVAEDVLSTPYAVEMIKAILTASAEHGWSVLLTDAGHDSRQARKAVEEMLSRKVDRIIRAAMYHRRVDVPPDLDDVVVLNGYANRSGVPSVVPDESRAAREATEHLIGLGHTRIAHITDTSGAVAVGLRLRGYRQALAAHAIRYDETLVIYGGNSPEQTDVSARRLLALNPRPTAVFCYNDGMAAGVYRQAHRAGIQIPRDLSVVGFDDLTLISTNLDPGLTTMRLPHYEMADWLTKAIITSGPGSLHAGITRVPCRLVRRASTAPPPG</sequence>
<evidence type="ECO:0000256" key="2">
    <source>
        <dbReference type="ARBA" id="ARBA00023015"/>
    </source>
</evidence>
<dbReference type="Pfam" id="PF13377">
    <property type="entry name" value="Peripla_BP_3"/>
    <property type="match status" value="1"/>
</dbReference>
<dbReference type="PANTHER" id="PTHR30146">
    <property type="entry name" value="LACI-RELATED TRANSCRIPTIONAL REPRESSOR"/>
    <property type="match status" value="1"/>
</dbReference>
<dbReference type="GO" id="GO:0003700">
    <property type="term" value="F:DNA-binding transcription factor activity"/>
    <property type="evidence" value="ECO:0007669"/>
    <property type="project" value="TreeGrafter"/>
</dbReference>
<dbReference type="KEGG" id="arep:ID810_05405"/>
<dbReference type="RefSeq" id="WP_166858762.1">
    <property type="nucleotide sequence ID" value="NZ_CP063989.1"/>
</dbReference>
<evidence type="ECO:0000259" key="5">
    <source>
        <dbReference type="PROSITE" id="PS50932"/>
    </source>
</evidence>
<organism evidence="6 7">
    <name type="scientific">Actinomyces respiraculi</name>
    <dbReference type="NCBI Taxonomy" id="2744574"/>
    <lineage>
        <taxon>Bacteria</taxon>
        <taxon>Bacillati</taxon>
        <taxon>Actinomycetota</taxon>
        <taxon>Actinomycetes</taxon>
        <taxon>Actinomycetales</taxon>
        <taxon>Actinomycetaceae</taxon>
        <taxon>Actinomyces</taxon>
    </lineage>
</organism>
<evidence type="ECO:0000256" key="4">
    <source>
        <dbReference type="ARBA" id="ARBA00023163"/>
    </source>
</evidence>
<keyword evidence="3 6" id="KW-0238">DNA-binding</keyword>
<dbReference type="PROSITE" id="PS50932">
    <property type="entry name" value="HTH_LACI_2"/>
    <property type="match status" value="1"/>
</dbReference>
<accession>A0A7T0LM63</accession>
<keyword evidence="2" id="KW-0805">Transcription regulation</keyword>
<dbReference type="SUPFAM" id="SSF53822">
    <property type="entry name" value="Periplasmic binding protein-like I"/>
    <property type="match status" value="1"/>
</dbReference>
<feature type="domain" description="HTH lacI-type" evidence="5">
    <location>
        <begin position="2"/>
        <end position="58"/>
    </location>
</feature>
<dbReference type="CDD" id="cd01392">
    <property type="entry name" value="HTH_LacI"/>
    <property type="match status" value="1"/>
</dbReference>
<dbReference type="Gene3D" id="1.10.260.40">
    <property type="entry name" value="lambda repressor-like DNA-binding domains"/>
    <property type="match status" value="1"/>
</dbReference>
<dbReference type="CDD" id="cd06288">
    <property type="entry name" value="PBP1_sucrose_transcription_regulator"/>
    <property type="match status" value="1"/>
</dbReference>
<dbReference type="GO" id="GO:0000976">
    <property type="term" value="F:transcription cis-regulatory region binding"/>
    <property type="evidence" value="ECO:0007669"/>
    <property type="project" value="TreeGrafter"/>
</dbReference>
<dbReference type="SUPFAM" id="SSF47413">
    <property type="entry name" value="lambda repressor-like DNA-binding domains"/>
    <property type="match status" value="1"/>
</dbReference>